<dbReference type="PANTHER" id="PTHR48207:SF3">
    <property type="entry name" value="SUCCINATE--HYDROXYMETHYLGLUTARATE COA-TRANSFERASE"/>
    <property type="match status" value="1"/>
</dbReference>
<evidence type="ECO:0000313" key="3">
    <source>
        <dbReference type="EMBL" id="ABW02637.1"/>
    </source>
</evidence>
<dbReference type="HOGENOM" id="CLU_033975_2_1_2"/>
<proteinExistence type="predicted"/>
<keyword evidence="1" id="KW-0808">Transferase</keyword>
<evidence type="ECO:0000256" key="1">
    <source>
        <dbReference type="ARBA" id="ARBA00022679"/>
    </source>
</evidence>
<dbReference type="STRING" id="397948.Cmaq_1819"/>
<evidence type="ECO:0000256" key="2">
    <source>
        <dbReference type="SAM" id="Phobius"/>
    </source>
</evidence>
<dbReference type="InterPro" id="IPR050483">
    <property type="entry name" value="CoA-transferase_III_domain"/>
</dbReference>
<keyword evidence="2" id="KW-0472">Membrane</keyword>
<dbReference type="KEGG" id="cma:Cmaq_1819"/>
<dbReference type="InterPro" id="IPR023606">
    <property type="entry name" value="CoA-Trfase_III_dom_1_sf"/>
</dbReference>
<dbReference type="GO" id="GO:0008410">
    <property type="term" value="F:CoA-transferase activity"/>
    <property type="evidence" value="ECO:0007669"/>
    <property type="project" value="TreeGrafter"/>
</dbReference>
<dbReference type="Proteomes" id="UP000001137">
    <property type="component" value="Chromosome"/>
</dbReference>
<dbReference type="InterPro" id="IPR003673">
    <property type="entry name" value="CoA-Trfase_fam_III"/>
</dbReference>
<accession>A8MB08</accession>
<keyword evidence="2" id="KW-1133">Transmembrane helix</keyword>
<evidence type="ECO:0000313" key="4">
    <source>
        <dbReference type="Proteomes" id="UP000001137"/>
    </source>
</evidence>
<keyword evidence="4" id="KW-1185">Reference proteome</keyword>
<keyword evidence="2" id="KW-0812">Transmembrane</keyword>
<dbReference type="OrthoDB" id="28444at2157"/>
<gene>
    <name evidence="3" type="ordered locus">Cmaq_1819</name>
</gene>
<name>A8MB08_CALMQ</name>
<dbReference type="SUPFAM" id="SSF89796">
    <property type="entry name" value="CoA-transferase family III (CaiB/BaiF)"/>
    <property type="match status" value="1"/>
</dbReference>
<dbReference type="GeneID" id="5710285"/>
<dbReference type="Gene3D" id="3.40.50.10540">
    <property type="entry name" value="Crotonobetainyl-coa:carnitine coa-transferase, domain 1"/>
    <property type="match status" value="1"/>
</dbReference>
<protein>
    <submittedName>
        <fullName evidence="3">L-carnitine dehydratase/bile acid-inducible protein F</fullName>
    </submittedName>
</protein>
<dbReference type="Pfam" id="PF02515">
    <property type="entry name" value="CoA_transf_3"/>
    <property type="match status" value="1"/>
</dbReference>
<dbReference type="Gene3D" id="3.30.1540.10">
    <property type="entry name" value="formyl-coa transferase, domain 3"/>
    <property type="match status" value="1"/>
</dbReference>
<feature type="transmembrane region" description="Helical" evidence="2">
    <location>
        <begin position="156"/>
        <end position="178"/>
    </location>
</feature>
<dbReference type="PANTHER" id="PTHR48207">
    <property type="entry name" value="SUCCINATE--HYDROXYMETHYLGLUTARATE COA-TRANSFERASE"/>
    <property type="match status" value="1"/>
</dbReference>
<dbReference type="RefSeq" id="WP_012186856.1">
    <property type="nucleotide sequence ID" value="NC_009954.1"/>
</dbReference>
<dbReference type="AlphaFoldDB" id="A8MB08"/>
<sequence>MVLEIKPIVLELGQIVAGPTAGLILADLGFNVIKIEQPGRGDIARYLTGPSEGHFAFFNRGKRSMTLNLKTEEGREIFLKLVKRSDIIIENMGYGTMERLGIGYSVLSKINPGIIYLSIKGYGSGPYEDRNALDYPIEIESGVAYMNGLSNKPMRLGASIIDIAAAMFGVIGVLHALLERERTGKGTFIKIGLFETAMFLMGQHIAAYQARGFVPLKPMNEEGFAWAIYDFFETADGKRIFIAITTDAQWHRFCELFKLPICESPDYSTNEARYQRRSELIPMVAEAIRRLRSDELIHVLRQNGISYAVLNTPWDLLNDPHASKKLISINYRQKQIKVPVTPLESDTIRYNDADPPELGDSTEIILKELGYS</sequence>
<reference evidence="3 4" key="1">
    <citation type="submission" date="2007-10" db="EMBL/GenBank/DDBJ databases">
        <title>Complete sequence of Caldivirga maquilingensis IC-167.</title>
        <authorList>
            <consortium name="US DOE Joint Genome Institute"/>
            <person name="Copeland A."/>
            <person name="Lucas S."/>
            <person name="Lapidus A."/>
            <person name="Barry K."/>
            <person name="Glavina del Rio T."/>
            <person name="Dalin E."/>
            <person name="Tice H."/>
            <person name="Pitluck S."/>
            <person name="Saunders E."/>
            <person name="Brettin T."/>
            <person name="Bruce D."/>
            <person name="Detter J.C."/>
            <person name="Han C."/>
            <person name="Schmutz J."/>
            <person name="Larimer F."/>
            <person name="Land M."/>
            <person name="Hauser L."/>
            <person name="Kyrpides N."/>
            <person name="Ivanova N."/>
            <person name="Biddle J.F."/>
            <person name="Zhang Z."/>
            <person name="Fitz-Gibbon S.T."/>
            <person name="Lowe T.M."/>
            <person name="Saltikov C."/>
            <person name="House C.H."/>
            <person name="Richardson P."/>
        </authorList>
    </citation>
    <scope>NUCLEOTIDE SEQUENCE [LARGE SCALE GENOMIC DNA]</scope>
    <source>
        <strain evidence="4">ATCC 700844 / DSM 13496 / JCM 10307 / IC-167</strain>
    </source>
</reference>
<organism evidence="3 4">
    <name type="scientific">Caldivirga maquilingensis (strain ATCC 700844 / DSM 13496 / JCM 10307 / IC-167)</name>
    <dbReference type="NCBI Taxonomy" id="397948"/>
    <lineage>
        <taxon>Archaea</taxon>
        <taxon>Thermoproteota</taxon>
        <taxon>Thermoprotei</taxon>
        <taxon>Thermoproteales</taxon>
        <taxon>Thermoproteaceae</taxon>
        <taxon>Caldivirga</taxon>
    </lineage>
</organism>
<dbReference type="EMBL" id="CP000852">
    <property type="protein sequence ID" value="ABW02637.1"/>
    <property type="molecule type" value="Genomic_DNA"/>
</dbReference>
<dbReference type="eggNOG" id="arCOG02304">
    <property type="taxonomic scope" value="Archaea"/>
</dbReference>
<dbReference type="InterPro" id="IPR044855">
    <property type="entry name" value="CoA-Trfase_III_dom3_sf"/>
</dbReference>